<accession>A0A1M5IBR1</accession>
<dbReference type="InterPro" id="IPR050500">
    <property type="entry name" value="Phos_Acetyltrans/Butyryltrans"/>
</dbReference>
<evidence type="ECO:0000259" key="5">
    <source>
        <dbReference type="Pfam" id="PF01515"/>
    </source>
</evidence>
<dbReference type="InterPro" id="IPR002505">
    <property type="entry name" value="PTA_PTB"/>
</dbReference>
<evidence type="ECO:0000256" key="4">
    <source>
        <dbReference type="ARBA" id="ARBA00023315"/>
    </source>
</evidence>
<dbReference type="InterPro" id="IPR012147">
    <property type="entry name" value="P_Ac_Bu_trans"/>
</dbReference>
<dbReference type="PANTHER" id="PTHR43356:SF1">
    <property type="entry name" value="PHOSPHATE ACETYLTRANSFERASE EUTD"/>
    <property type="match status" value="1"/>
</dbReference>
<feature type="domain" description="Phosphate acetyl/butaryl transferase" evidence="5">
    <location>
        <begin position="15"/>
        <end position="335"/>
    </location>
</feature>
<protein>
    <recommendedName>
        <fullName evidence="2">phosphate acetyltransferase</fullName>
        <ecNumber evidence="2">2.3.1.8</ecNumber>
    </recommendedName>
</protein>
<dbReference type="OrthoDB" id="9808984at2"/>
<dbReference type="InterPro" id="IPR042113">
    <property type="entry name" value="P_AcTrfase_dom1"/>
</dbReference>
<dbReference type="NCBIfam" id="TIGR00651">
    <property type="entry name" value="pta"/>
    <property type="match status" value="1"/>
</dbReference>
<dbReference type="GO" id="GO:0008959">
    <property type="term" value="F:phosphate acetyltransferase activity"/>
    <property type="evidence" value="ECO:0007669"/>
    <property type="project" value="UniProtKB-EC"/>
</dbReference>
<dbReference type="Proteomes" id="UP000184076">
    <property type="component" value="Unassembled WGS sequence"/>
</dbReference>
<keyword evidence="3" id="KW-0808">Transferase</keyword>
<dbReference type="AlphaFoldDB" id="A0A1M5IBR1"/>
<keyword evidence="7" id="KW-1185">Reference proteome</keyword>
<dbReference type="EMBL" id="FQVB01000054">
    <property type="protein sequence ID" value="SHG25499.1"/>
    <property type="molecule type" value="Genomic_DNA"/>
</dbReference>
<gene>
    <name evidence="6" type="ORF">SAMN02745206_03561</name>
</gene>
<evidence type="ECO:0000256" key="2">
    <source>
        <dbReference type="ARBA" id="ARBA00012707"/>
    </source>
</evidence>
<evidence type="ECO:0000256" key="3">
    <source>
        <dbReference type="ARBA" id="ARBA00022679"/>
    </source>
</evidence>
<evidence type="ECO:0000256" key="1">
    <source>
        <dbReference type="ARBA" id="ARBA00005656"/>
    </source>
</evidence>
<dbReference type="STRING" id="1121391.SAMN02745206_03561"/>
<evidence type="ECO:0000313" key="6">
    <source>
        <dbReference type="EMBL" id="SHG25499.1"/>
    </source>
</evidence>
<name>A0A1M5IBR1_9BACT</name>
<dbReference type="NCBIfam" id="NF007233">
    <property type="entry name" value="PRK09653.1"/>
    <property type="match status" value="1"/>
</dbReference>
<dbReference type="InterPro" id="IPR042112">
    <property type="entry name" value="P_AcTrfase_dom2"/>
</dbReference>
<organism evidence="6 7">
    <name type="scientific">Desulfacinum infernum DSM 9756</name>
    <dbReference type="NCBI Taxonomy" id="1121391"/>
    <lineage>
        <taxon>Bacteria</taxon>
        <taxon>Pseudomonadati</taxon>
        <taxon>Thermodesulfobacteriota</taxon>
        <taxon>Syntrophobacteria</taxon>
        <taxon>Syntrophobacterales</taxon>
        <taxon>Syntrophobacteraceae</taxon>
        <taxon>Desulfacinum</taxon>
    </lineage>
</organism>
<dbReference type="PIRSF" id="PIRSF000428">
    <property type="entry name" value="P_Ac_trans"/>
    <property type="match status" value="1"/>
</dbReference>
<dbReference type="Gene3D" id="3.40.50.10950">
    <property type="match status" value="1"/>
</dbReference>
<dbReference type="InterPro" id="IPR004614">
    <property type="entry name" value="P_AcTrfase"/>
</dbReference>
<comment type="similarity">
    <text evidence="1">Belongs to the phosphate acetyltransferase and butyryltransferase family.</text>
</comment>
<proteinExistence type="inferred from homology"/>
<evidence type="ECO:0000313" key="7">
    <source>
        <dbReference type="Proteomes" id="UP000184076"/>
    </source>
</evidence>
<dbReference type="Pfam" id="PF01515">
    <property type="entry name" value="PTA_PTB"/>
    <property type="match status" value="1"/>
</dbReference>
<dbReference type="RefSeq" id="WP_073041923.1">
    <property type="nucleotide sequence ID" value="NZ_FQVB01000054.1"/>
</dbReference>
<keyword evidence="4" id="KW-0012">Acyltransferase</keyword>
<dbReference type="PANTHER" id="PTHR43356">
    <property type="entry name" value="PHOSPHATE ACETYLTRANSFERASE"/>
    <property type="match status" value="1"/>
</dbReference>
<sequence length="349" mass="37952">MTPSVDLTTVSRPDILEECRDQCRRNPGLVVFPDSLDRRVWEAAARLEKERLAHPVLVQSPFALRTKMNAEGFFRSAFTVVDPSSPARLAENVEEFLAIRKAKGKDVTEEQAVKAMRCPLAAAAMLVRRKDVHVGLAGNLSATADVLRAGLAVLDRKPGIRTVSSFFLMISPDGRRRFIFADCAVVPEPTASVLADIAMASAEQARRLLKEEPRVALLSFSTKGSAKHPRARLIAEATRLLQERAPDLLADGELQFDAAVVPDVSALKAPGSTLQGRANVLIFPSLEAGNIGYKMVQRLAGYRAIGPFLQGFEGGWHDLSRGCSAEDIYQLAIIALCLERGAMVTQHAA</sequence>
<dbReference type="Gene3D" id="3.40.50.10750">
    <property type="entry name" value="Isocitrate/Isopropylmalate dehydrogenase-like"/>
    <property type="match status" value="1"/>
</dbReference>
<dbReference type="SUPFAM" id="SSF53659">
    <property type="entry name" value="Isocitrate/Isopropylmalate dehydrogenase-like"/>
    <property type="match status" value="1"/>
</dbReference>
<dbReference type="EC" id="2.3.1.8" evidence="2"/>
<reference evidence="7" key="1">
    <citation type="submission" date="2016-11" db="EMBL/GenBank/DDBJ databases">
        <authorList>
            <person name="Varghese N."/>
            <person name="Submissions S."/>
        </authorList>
    </citation>
    <scope>NUCLEOTIDE SEQUENCE [LARGE SCALE GENOMIC DNA]</scope>
    <source>
        <strain evidence="7">DSM 9756</strain>
    </source>
</reference>